<sequence>MTWRRAGAMRGCVGTIARMQYSKLGDTGLIVSRLCMGVMTFGVNTVNAALGKVDQDGATVMVNAAIEAGINFFDTANVYSGGQSEEMLGRALGARRKDVVIATKLGFRVGPAITDAGLSRHNVIAACEASLKRLNTDYIDLYQAHKEDALTPLEETLEAFDRLVRAGKVRYLGFSNWASWRAATALQMQKERGWARFVSGQLHYSLLNREVEHDLAPFLRAGGLGMLVWSPLGGGFLSGKYTRENITKEGRHAAFDIVPFDREKGFALVDAMRPLAQRADCTVAQLALAWLLTKPVVTSVLIGSAKLSQLEDNIGAAAVKLDPAITAKLDELTAPTAIYPHWFNARLTDAKIKDGLAASTAGQA</sequence>
<dbReference type="Gene3D" id="3.20.20.100">
    <property type="entry name" value="NADP-dependent oxidoreductase domain"/>
    <property type="match status" value="1"/>
</dbReference>
<dbReference type="InterPro" id="IPR023210">
    <property type="entry name" value="NADP_OxRdtase_dom"/>
</dbReference>
<dbReference type="FunFam" id="3.20.20.100:FF:000004">
    <property type="entry name" value="Oxidoreductase, aldo/keto reductase"/>
    <property type="match status" value="1"/>
</dbReference>
<dbReference type="KEGG" id="tsv:DSM104635_03079"/>
<name>A0A6I6MPX7_9CAUL</name>
<dbReference type="CDD" id="cd19091">
    <property type="entry name" value="AKR_PsAKR"/>
    <property type="match status" value="1"/>
</dbReference>
<gene>
    <name evidence="3" type="primary">gpr_2</name>
    <name evidence="3" type="ORF">DSM104635_03079</name>
</gene>
<dbReference type="AlphaFoldDB" id="A0A6I6MPX7"/>
<dbReference type="PRINTS" id="PR00069">
    <property type="entry name" value="ALDKETRDTASE"/>
</dbReference>
<keyword evidence="1 3" id="KW-0560">Oxidoreductase</keyword>
<dbReference type="Proteomes" id="UP000431269">
    <property type="component" value="Chromosome"/>
</dbReference>
<accession>A0A6I6MPX7</accession>
<dbReference type="Pfam" id="PF00248">
    <property type="entry name" value="Aldo_ket_red"/>
    <property type="match status" value="1"/>
</dbReference>
<proteinExistence type="predicted"/>
<dbReference type="InterPro" id="IPR036812">
    <property type="entry name" value="NAD(P)_OxRdtase_dom_sf"/>
</dbReference>
<dbReference type="EC" id="1.1.1.-" evidence="3"/>
<dbReference type="SUPFAM" id="SSF51430">
    <property type="entry name" value="NAD(P)-linked oxidoreductase"/>
    <property type="match status" value="1"/>
</dbReference>
<dbReference type="GO" id="GO:0016491">
    <property type="term" value="F:oxidoreductase activity"/>
    <property type="evidence" value="ECO:0007669"/>
    <property type="project" value="UniProtKB-KW"/>
</dbReference>
<dbReference type="PANTHER" id="PTHR43364">
    <property type="entry name" value="NADH-SPECIFIC METHYLGLYOXAL REDUCTASE-RELATED"/>
    <property type="match status" value="1"/>
</dbReference>
<dbReference type="EMBL" id="CP047045">
    <property type="protein sequence ID" value="QGZ96221.1"/>
    <property type="molecule type" value="Genomic_DNA"/>
</dbReference>
<dbReference type="GO" id="GO:0005829">
    <property type="term" value="C:cytosol"/>
    <property type="evidence" value="ECO:0007669"/>
    <property type="project" value="UniProtKB-ARBA"/>
</dbReference>
<evidence type="ECO:0000259" key="2">
    <source>
        <dbReference type="Pfam" id="PF00248"/>
    </source>
</evidence>
<keyword evidence="4" id="KW-1185">Reference proteome</keyword>
<evidence type="ECO:0000256" key="1">
    <source>
        <dbReference type="ARBA" id="ARBA00023002"/>
    </source>
</evidence>
<dbReference type="InterPro" id="IPR050523">
    <property type="entry name" value="AKR_Detox_Biosynth"/>
</dbReference>
<dbReference type="PANTHER" id="PTHR43364:SF18">
    <property type="entry name" value="OXIDOREDUCTASE"/>
    <property type="match status" value="1"/>
</dbReference>
<organism evidence="3 4">
    <name type="scientific">Terricaulis silvestris</name>
    <dbReference type="NCBI Taxonomy" id="2686094"/>
    <lineage>
        <taxon>Bacteria</taxon>
        <taxon>Pseudomonadati</taxon>
        <taxon>Pseudomonadota</taxon>
        <taxon>Alphaproteobacteria</taxon>
        <taxon>Caulobacterales</taxon>
        <taxon>Caulobacteraceae</taxon>
        <taxon>Terricaulis</taxon>
    </lineage>
</organism>
<feature type="domain" description="NADP-dependent oxidoreductase" evidence="2">
    <location>
        <begin position="34"/>
        <end position="332"/>
    </location>
</feature>
<dbReference type="InterPro" id="IPR020471">
    <property type="entry name" value="AKR"/>
</dbReference>
<reference evidence="4" key="1">
    <citation type="submission" date="2019-12" db="EMBL/GenBank/DDBJ databases">
        <title>Complete genome of Terracaulis silvestris 0127_4.</title>
        <authorList>
            <person name="Vieira S."/>
            <person name="Riedel T."/>
            <person name="Sproer C."/>
            <person name="Pascual J."/>
            <person name="Boedeker C."/>
            <person name="Overmann J."/>
        </authorList>
    </citation>
    <scope>NUCLEOTIDE SEQUENCE [LARGE SCALE GENOMIC DNA]</scope>
    <source>
        <strain evidence="4">0127_4</strain>
    </source>
</reference>
<evidence type="ECO:0000313" key="4">
    <source>
        <dbReference type="Proteomes" id="UP000431269"/>
    </source>
</evidence>
<protein>
    <submittedName>
        <fullName evidence="3">L-glyceraldehyde 3-phosphate reductase</fullName>
        <ecNumber evidence="3">1.1.1.-</ecNumber>
    </submittedName>
</protein>
<evidence type="ECO:0000313" key="3">
    <source>
        <dbReference type="EMBL" id="QGZ96221.1"/>
    </source>
</evidence>